<dbReference type="EMBL" id="SRPW01001556">
    <property type="protein sequence ID" value="KAG6000180.1"/>
    <property type="molecule type" value="Genomic_DNA"/>
</dbReference>
<comment type="caution">
    <text evidence="4">The sequence shown here is derived from an EMBL/GenBank/DDBJ whole genome shotgun (WGS) entry which is preliminary data.</text>
</comment>
<feature type="region of interest" description="Disordered" evidence="2">
    <location>
        <begin position="1"/>
        <end position="44"/>
    </location>
</feature>
<feature type="transmembrane region" description="Helical" evidence="3">
    <location>
        <begin position="49"/>
        <end position="69"/>
    </location>
</feature>
<keyword evidence="3" id="KW-0812">Transmembrane</keyword>
<evidence type="ECO:0000256" key="2">
    <source>
        <dbReference type="SAM" id="MobiDB-lite"/>
    </source>
</evidence>
<dbReference type="GO" id="GO:0043386">
    <property type="term" value="P:mycotoxin biosynthetic process"/>
    <property type="evidence" value="ECO:0007669"/>
    <property type="project" value="InterPro"/>
</dbReference>
<comment type="similarity">
    <text evidence="1">Belongs to the ustYa family.</text>
</comment>
<keyword evidence="5" id="KW-1185">Reference proteome</keyword>
<keyword evidence="3" id="KW-1133">Transmembrane helix</keyword>
<gene>
    <name evidence="4" type="ORF">E4U43_001676</name>
</gene>
<evidence type="ECO:0000313" key="4">
    <source>
        <dbReference type="EMBL" id="KAG6000180.1"/>
    </source>
</evidence>
<feature type="compositionally biased region" description="Basic and acidic residues" evidence="2">
    <location>
        <begin position="20"/>
        <end position="33"/>
    </location>
</feature>
<evidence type="ECO:0000313" key="5">
    <source>
        <dbReference type="Proteomes" id="UP000748025"/>
    </source>
</evidence>
<organism evidence="4 5">
    <name type="scientific">Claviceps pusilla</name>
    <dbReference type="NCBI Taxonomy" id="123648"/>
    <lineage>
        <taxon>Eukaryota</taxon>
        <taxon>Fungi</taxon>
        <taxon>Dikarya</taxon>
        <taxon>Ascomycota</taxon>
        <taxon>Pezizomycotina</taxon>
        <taxon>Sordariomycetes</taxon>
        <taxon>Hypocreomycetidae</taxon>
        <taxon>Hypocreales</taxon>
        <taxon>Clavicipitaceae</taxon>
        <taxon>Claviceps</taxon>
    </lineage>
</organism>
<dbReference type="InterPro" id="IPR021765">
    <property type="entry name" value="UstYa-like"/>
</dbReference>
<evidence type="ECO:0000256" key="3">
    <source>
        <dbReference type="SAM" id="Phobius"/>
    </source>
</evidence>
<dbReference type="Pfam" id="PF11807">
    <property type="entry name" value="UstYa"/>
    <property type="match status" value="1"/>
</dbReference>
<name>A0A9P7N9E6_9HYPO</name>
<dbReference type="Proteomes" id="UP000748025">
    <property type="component" value="Unassembled WGS sequence"/>
</dbReference>
<feature type="non-terminal residue" evidence="4">
    <location>
        <position position="129"/>
    </location>
</feature>
<reference evidence="4" key="1">
    <citation type="journal article" date="2020" name="bioRxiv">
        <title>Whole genome comparisons of ergot fungi reveals the divergence and evolution of species within the genus Claviceps are the result of varying mechanisms driving genome evolution and host range expansion.</title>
        <authorList>
            <person name="Wyka S.A."/>
            <person name="Mondo S.J."/>
            <person name="Liu M."/>
            <person name="Dettman J."/>
            <person name="Nalam V."/>
            <person name="Broders K.D."/>
        </authorList>
    </citation>
    <scope>NUCLEOTIDE SEQUENCE</scope>
    <source>
        <strain evidence="4">CCC 602</strain>
    </source>
</reference>
<protein>
    <submittedName>
        <fullName evidence="4">Uncharacterized protein</fullName>
    </submittedName>
</protein>
<keyword evidence="3" id="KW-0472">Membrane</keyword>
<accession>A0A9P7N9E6</accession>
<dbReference type="AlphaFoldDB" id="A0A9P7N9E6"/>
<evidence type="ECO:0000256" key="1">
    <source>
        <dbReference type="ARBA" id="ARBA00035112"/>
    </source>
</evidence>
<proteinExistence type="inferred from homology"/>
<sequence>MENEKSTAAAEPFLDDEFHDQELERGDYDEQSHPRPPPRRQSWMQRHRPALLIHGFVFLMYVGMGLSYWRARQLGPCSCGPTEGLYTPAQGHVKQKVTVIHDRPSDIKASPYVGATSPEVDDAWYRLLR</sequence>